<feature type="transmembrane region" description="Helical" evidence="5">
    <location>
        <begin position="112"/>
        <end position="133"/>
    </location>
</feature>
<dbReference type="Proteomes" id="UP000298225">
    <property type="component" value="Unassembled WGS sequence"/>
</dbReference>
<proteinExistence type="predicted"/>
<protein>
    <recommendedName>
        <fullName evidence="6">O-antigen ligase-related domain-containing protein</fullName>
    </recommendedName>
</protein>
<feature type="transmembrane region" description="Helical" evidence="5">
    <location>
        <begin position="326"/>
        <end position="345"/>
    </location>
</feature>
<evidence type="ECO:0000313" key="7">
    <source>
        <dbReference type="EMBL" id="TFV34537.1"/>
    </source>
</evidence>
<feature type="transmembrane region" description="Helical" evidence="5">
    <location>
        <begin position="54"/>
        <end position="77"/>
    </location>
</feature>
<evidence type="ECO:0000256" key="4">
    <source>
        <dbReference type="ARBA" id="ARBA00023136"/>
    </source>
</evidence>
<dbReference type="PANTHER" id="PTHR37422">
    <property type="entry name" value="TEICHURONIC ACID BIOSYNTHESIS PROTEIN TUAE"/>
    <property type="match status" value="1"/>
</dbReference>
<dbReference type="RefSeq" id="WP_135171226.1">
    <property type="nucleotide sequence ID" value="NZ_SPQU01000020.1"/>
</dbReference>
<evidence type="ECO:0000256" key="5">
    <source>
        <dbReference type="SAM" id="Phobius"/>
    </source>
</evidence>
<name>A0A4Y9KVS7_9BRAD</name>
<feature type="domain" description="O-antigen ligase-related" evidence="6">
    <location>
        <begin position="188"/>
        <end position="342"/>
    </location>
</feature>
<evidence type="ECO:0000256" key="2">
    <source>
        <dbReference type="ARBA" id="ARBA00022692"/>
    </source>
</evidence>
<feature type="transmembrane region" description="Helical" evidence="5">
    <location>
        <begin position="153"/>
        <end position="174"/>
    </location>
</feature>
<feature type="transmembrane region" description="Helical" evidence="5">
    <location>
        <begin position="15"/>
        <end position="42"/>
    </location>
</feature>
<dbReference type="AlphaFoldDB" id="A0A4Y9KVS7"/>
<evidence type="ECO:0000256" key="1">
    <source>
        <dbReference type="ARBA" id="ARBA00004141"/>
    </source>
</evidence>
<keyword evidence="4 5" id="KW-0472">Membrane</keyword>
<dbReference type="InterPro" id="IPR051533">
    <property type="entry name" value="WaaL-like"/>
</dbReference>
<feature type="transmembrane region" description="Helical" evidence="5">
    <location>
        <begin position="181"/>
        <end position="199"/>
    </location>
</feature>
<feature type="transmembrane region" description="Helical" evidence="5">
    <location>
        <begin position="381"/>
        <end position="400"/>
    </location>
</feature>
<sequence length="424" mass="45928">MMHKNVRAPLEKARYFAAIATAFMIPISTSGLGITLGILAVLSLLTSRPSDWSVTLRFAAASTPILIFLLMAVGTLWSAQPLGPGGLSHYVKLLLIPLMMATTFTRQEALHMGYAFAVSCLVILVLSFASLVWPSGPWAWFKSPGVPVKDNAVQSTCFALCAFGLGLLAVKLFMDGHRRKFFVVAALALLFFVDIFLIYLSKTGMLIALVLLGLFLLRMAGWRRSTILALPLAIVAVSAALLSSEAQRRIVQITTDVHSLRGDNSKAGPTLSTASRIDFWQKAIELIREAPVLGHGTGSTKLLYQQLEMERPSPYGEAVPDPHNQFLAIAIQVGLLGGALLLTMWISHLRLFAGPDIVQIFGQAIVIQNVLGSMFNSQISQVTQGTLYCLAVGVLGGLALRRFDRHCRTKGAIVPRSSALTRVS</sequence>
<dbReference type="OrthoDB" id="8129715at2"/>
<keyword evidence="2 5" id="KW-0812">Transmembrane</keyword>
<feature type="transmembrane region" description="Helical" evidence="5">
    <location>
        <begin position="227"/>
        <end position="244"/>
    </location>
</feature>
<evidence type="ECO:0000313" key="8">
    <source>
        <dbReference type="Proteomes" id="UP000298225"/>
    </source>
</evidence>
<dbReference type="GO" id="GO:0016020">
    <property type="term" value="C:membrane"/>
    <property type="evidence" value="ECO:0007669"/>
    <property type="project" value="UniProtKB-SubCell"/>
</dbReference>
<dbReference type="Pfam" id="PF04932">
    <property type="entry name" value="Wzy_C"/>
    <property type="match status" value="1"/>
</dbReference>
<dbReference type="PANTHER" id="PTHR37422:SF13">
    <property type="entry name" value="LIPOPOLYSACCHARIDE BIOSYNTHESIS PROTEIN PA4999-RELATED"/>
    <property type="match status" value="1"/>
</dbReference>
<evidence type="ECO:0000259" key="6">
    <source>
        <dbReference type="Pfam" id="PF04932"/>
    </source>
</evidence>
<dbReference type="InterPro" id="IPR007016">
    <property type="entry name" value="O-antigen_ligase-rel_domated"/>
</dbReference>
<dbReference type="EMBL" id="SPQU01000020">
    <property type="protein sequence ID" value="TFV34537.1"/>
    <property type="molecule type" value="Genomic_DNA"/>
</dbReference>
<reference evidence="7 8" key="1">
    <citation type="submission" date="2019-03" db="EMBL/GenBank/DDBJ databases">
        <title>Bradyrhizobium strains diversity isolated from Chamaecrista fasciculata.</title>
        <authorList>
            <person name="Urquiaga M.C.O."/>
            <person name="Hungria M."/>
            <person name="Delamuta J.R.M."/>
        </authorList>
    </citation>
    <scope>NUCLEOTIDE SEQUENCE [LARGE SCALE GENOMIC DNA]</scope>
    <source>
        <strain evidence="7 8">CNPSo 3424</strain>
    </source>
</reference>
<keyword evidence="3 5" id="KW-1133">Transmembrane helix</keyword>
<organism evidence="7 8">
    <name type="scientific">Bradyrhizobium frederickii</name>
    <dbReference type="NCBI Taxonomy" id="2560054"/>
    <lineage>
        <taxon>Bacteria</taxon>
        <taxon>Pseudomonadati</taxon>
        <taxon>Pseudomonadota</taxon>
        <taxon>Alphaproteobacteria</taxon>
        <taxon>Hyphomicrobiales</taxon>
        <taxon>Nitrobacteraceae</taxon>
        <taxon>Bradyrhizobium</taxon>
    </lineage>
</organism>
<comment type="subcellular location">
    <subcellularLocation>
        <location evidence="1">Membrane</location>
        <topology evidence="1">Multi-pass membrane protein</topology>
    </subcellularLocation>
</comment>
<comment type="caution">
    <text evidence="7">The sequence shown here is derived from an EMBL/GenBank/DDBJ whole genome shotgun (WGS) entry which is preliminary data.</text>
</comment>
<gene>
    <name evidence="7" type="ORF">E4K66_30690</name>
</gene>
<evidence type="ECO:0000256" key="3">
    <source>
        <dbReference type="ARBA" id="ARBA00022989"/>
    </source>
</evidence>
<accession>A0A4Y9KVS7</accession>
<keyword evidence="8" id="KW-1185">Reference proteome</keyword>